<dbReference type="PATRIC" id="fig|480391.4.peg.1275"/>
<protein>
    <recommendedName>
        <fullName evidence="3">HTH tetR-type domain-containing protein</fullName>
    </recommendedName>
</protein>
<dbReference type="Gene3D" id="1.10.357.10">
    <property type="entry name" value="Tetracycline Repressor, domain 2"/>
    <property type="match status" value="1"/>
</dbReference>
<feature type="domain" description="HTH tetR-type" evidence="3">
    <location>
        <begin position="6"/>
        <end position="66"/>
    </location>
</feature>
<organism evidence="4 5">
    <name type="scientific">Pediococcus argentinicus</name>
    <dbReference type="NCBI Taxonomy" id="480391"/>
    <lineage>
        <taxon>Bacteria</taxon>
        <taxon>Bacillati</taxon>
        <taxon>Bacillota</taxon>
        <taxon>Bacilli</taxon>
        <taxon>Lactobacillales</taxon>
        <taxon>Lactobacillaceae</taxon>
        <taxon>Pediococcus</taxon>
    </lineage>
</organism>
<dbReference type="RefSeq" id="WP_057798129.1">
    <property type="nucleotide sequence ID" value="NZ_BJZZ01000004.1"/>
</dbReference>
<dbReference type="Pfam" id="PF00440">
    <property type="entry name" value="TetR_N"/>
    <property type="match status" value="1"/>
</dbReference>
<keyword evidence="5" id="KW-1185">Reference proteome</keyword>
<reference evidence="4 5" key="1">
    <citation type="journal article" date="2015" name="Genome Announc.">
        <title>Expanding the biotechnology potential of lactobacilli through comparative genomics of 213 strains and associated genera.</title>
        <authorList>
            <person name="Sun Z."/>
            <person name="Harris H.M."/>
            <person name="McCann A."/>
            <person name="Guo C."/>
            <person name="Argimon S."/>
            <person name="Zhang W."/>
            <person name="Yang X."/>
            <person name="Jeffery I.B."/>
            <person name="Cooney J.C."/>
            <person name="Kagawa T.F."/>
            <person name="Liu W."/>
            <person name="Song Y."/>
            <person name="Salvetti E."/>
            <person name="Wrobel A."/>
            <person name="Rasinkangas P."/>
            <person name="Parkhill J."/>
            <person name="Rea M.C."/>
            <person name="O'Sullivan O."/>
            <person name="Ritari J."/>
            <person name="Douillard F.P."/>
            <person name="Paul Ross R."/>
            <person name="Yang R."/>
            <person name="Briner A.E."/>
            <person name="Felis G.E."/>
            <person name="de Vos W.M."/>
            <person name="Barrangou R."/>
            <person name="Klaenhammer T.R."/>
            <person name="Caufield P.W."/>
            <person name="Cui Y."/>
            <person name="Zhang H."/>
            <person name="O'Toole P.W."/>
        </authorList>
    </citation>
    <scope>NUCLEOTIDE SEQUENCE [LARGE SCALE GENOMIC DNA]</scope>
    <source>
        <strain evidence="4 5">DSM 23026</strain>
    </source>
</reference>
<dbReference type="EMBL" id="JQCQ01000004">
    <property type="protein sequence ID" value="KRO25989.1"/>
    <property type="molecule type" value="Genomic_DNA"/>
</dbReference>
<dbReference type="AlphaFoldDB" id="A0A0R2NJP6"/>
<sequence>MDRRVRKTQTAIKKAFFELLKEKGIEGVKVSRICELADINRGTFYLNYIDKYDLLEKTISESIDELIEKCEADAADPVNLMALTFQYIIEHKGYYKVLIEADKQGHFSDYLNRHILNFSSAQEIGNNTETIFISNGIIGVLNYYLSSNSTSGEMLNDVSRILKKFQGDNELLAKLSNFK</sequence>
<dbReference type="PANTHER" id="PTHR43479:SF7">
    <property type="entry name" value="TETR-FAMILY TRANSCRIPTIONAL REGULATOR"/>
    <property type="match status" value="1"/>
</dbReference>
<dbReference type="InterPro" id="IPR009057">
    <property type="entry name" value="Homeodomain-like_sf"/>
</dbReference>
<dbReference type="OrthoDB" id="9810250at2"/>
<dbReference type="PROSITE" id="PS50977">
    <property type="entry name" value="HTH_TETR_2"/>
    <property type="match status" value="1"/>
</dbReference>
<dbReference type="SUPFAM" id="SSF46689">
    <property type="entry name" value="Homeodomain-like"/>
    <property type="match status" value="1"/>
</dbReference>
<evidence type="ECO:0000256" key="2">
    <source>
        <dbReference type="PROSITE-ProRule" id="PRU00335"/>
    </source>
</evidence>
<dbReference type="Proteomes" id="UP000051249">
    <property type="component" value="Unassembled WGS sequence"/>
</dbReference>
<keyword evidence="1 2" id="KW-0238">DNA-binding</keyword>
<dbReference type="InterPro" id="IPR001647">
    <property type="entry name" value="HTH_TetR"/>
</dbReference>
<evidence type="ECO:0000313" key="5">
    <source>
        <dbReference type="Proteomes" id="UP000051249"/>
    </source>
</evidence>
<accession>A0A0R2NJP6</accession>
<dbReference type="GO" id="GO:0003677">
    <property type="term" value="F:DNA binding"/>
    <property type="evidence" value="ECO:0007669"/>
    <property type="project" value="UniProtKB-UniRule"/>
</dbReference>
<evidence type="ECO:0000256" key="1">
    <source>
        <dbReference type="ARBA" id="ARBA00023125"/>
    </source>
</evidence>
<evidence type="ECO:0000313" key="4">
    <source>
        <dbReference type="EMBL" id="KRO25989.1"/>
    </source>
</evidence>
<gene>
    <name evidence="4" type="ORF">IV88_GL001257</name>
</gene>
<dbReference type="InterPro" id="IPR050624">
    <property type="entry name" value="HTH-type_Tx_Regulator"/>
</dbReference>
<feature type="DNA-binding region" description="H-T-H motif" evidence="2">
    <location>
        <begin position="29"/>
        <end position="48"/>
    </location>
</feature>
<name>A0A0R2NJP6_9LACO</name>
<proteinExistence type="predicted"/>
<evidence type="ECO:0000259" key="3">
    <source>
        <dbReference type="PROSITE" id="PS50977"/>
    </source>
</evidence>
<comment type="caution">
    <text evidence="4">The sequence shown here is derived from an EMBL/GenBank/DDBJ whole genome shotgun (WGS) entry which is preliminary data.</text>
</comment>
<dbReference type="PANTHER" id="PTHR43479">
    <property type="entry name" value="ACREF/ENVCD OPERON REPRESSOR-RELATED"/>
    <property type="match status" value="1"/>
</dbReference>